<dbReference type="PANTHER" id="PTHR31429">
    <property type="entry name" value="WRKY TRANSCRIPTION FACTOR 36-RELATED"/>
    <property type="match status" value="1"/>
</dbReference>
<feature type="compositionally biased region" description="Polar residues" evidence="6">
    <location>
        <begin position="341"/>
        <end position="364"/>
    </location>
</feature>
<accession>A0A804ITL7</accession>
<evidence type="ECO:0000256" key="3">
    <source>
        <dbReference type="ARBA" id="ARBA00023125"/>
    </source>
</evidence>
<dbReference type="SMART" id="SM00774">
    <property type="entry name" value="WRKY"/>
    <property type="match status" value="1"/>
</dbReference>
<keyword evidence="10" id="KW-1185">Reference proteome</keyword>
<keyword evidence="3" id="KW-0238">DNA-binding</keyword>
<keyword evidence="4" id="KW-0804">Transcription</keyword>
<sequence>MESLPVPRGVTTINRGVAMEKAKVEGAGDRRDFDVEAEIWNSNPSKPTSPCSSQEDYTEFSTKEKIFLEPSLTNCNHNNQIHFFGVAKQEEVKETFELSSHPDAEDSDLVSLSLGTSVSCRLREEEKAKDVHSHCYKFCGELEEGLSLGLDCNLEGVIGRQAKPPPAVDPYNSFEEVSPLPTAKRARVSVRARCDGPTMIDGCQWRKYGQKIAKGNPCPRAYYRCTVSPGCPVRKQVQRCADDMAILITTYEGTHNHPLPASATAMASTTSAAASMLISGSSFSSSPTISMSQFCSPNLPFYSSTSRPTITLDLTAPATAPQVELSPSCSLNSSYSPWSSGCTSHGAQPKTTSNSAPSLPNQQHHSLTQMIAGAITTHPSFQSAVAAAIASYLGGTDGDREGSTHDLQPQEQLAATAASIMSNSSNPDQQRQ</sequence>
<evidence type="ECO:0000259" key="7">
    <source>
        <dbReference type="PROSITE" id="PS50811"/>
    </source>
</evidence>
<dbReference type="EMBL" id="HG996469">
    <property type="protein sequence ID" value="CAG1843315.1"/>
    <property type="molecule type" value="Genomic_DNA"/>
</dbReference>
<keyword evidence="2" id="KW-0805">Transcription regulation</keyword>
<comment type="subcellular location">
    <subcellularLocation>
        <location evidence="1">Nucleus</location>
    </subcellularLocation>
</comment>
<evidence type="ECO:0000313" key="8">
    <source>
        <dbReference type="EMBL" id="CAG1843315.1"/>
    </source>
</evidence>
<evidence type="ECO:0000256" key="6">
    <source>
        <dbReference type="SAM" id="MobiDB-lite"/>
    </source>
</evidence>
<evidence type="ECO:0000313" key="9">
    <source>
        <dbReference type="EnsemblPlants" id="Ma04_p25030.1"/>
    </source>
</evidence>
<keyword evidence="5" id="KW-0539">Nucleus</keyword>
<organism evidence="9 10">
    <name type="scientific">Musa acuminata subsp. malaccensis</name>
    <name type="common">Wild banana</name>
    <name type="synonym">Musa malaccensis</name>
    <dbReference type="NCBI Taxonomy" id="214687"/>
    <lineage>
        <taxon>Eukaryota</taxon>
        <taxon>Viridiplantae</taxon>
        <taxon>Streptophyta</taxon>
        <taxon>Embryophyta</taxon>
        <taxon>Tracheophyta</taxon>
        <taxon>Spermatophyta</taxon>
        <taxon>Magnoliopsida</taxon>
        <taxon>Liliopsida</taxon>
        <taxon>Zingiberales</taxon>
        <taxon>Musaceae</taxon>
        <taxon>Musa</taxon>
    </lineage>
</organism>
<feature type="region of interest" description="Disordered" evidence="6">
    <location>
        <begin position="340"/>
        <end position="364"/>
    </location>
</feature>
<dbReference type="Gene3D" id="2.20.25.80">
    <property type="entry name" value="WRKY domain"/>
    <property type="match status" value="1"/>
</dbReference>
<dbReference type="Proteomes" id="UP000012960">
    <property type="component" value="Unplaced"/>
</dbReference>
<dbReference type="FunFam" id="2.20.25.80:FF:000002">
    <property type="entry name" value="probable WRKY transcription factor 31"/>
    <property type="match status" value="1"/>
</dbReference>
<evidence type="ECO:0000313" key="10">
    <source>
        <dbReference type="Proteomes" id="UP000012960"/>
    </source>
</evidence>
<proteinExistence type="predicted"/>
<evidence type="ECO:0000256" key="5">
    <source>
        <dbReference type="ARBA" id="ARBA00023242"/>
    </source>
</evidence>
<dbReference type="InParanoid" id="A0A804ITL7"/>
<dbReference type="GO" id="GO:0043565">
    <property type="term" value="F:sequence-specific DNA binding"/>
    <property type="evidence" value="ECO:0007669"/>
    <property type="project" value="InterPro"/>
</dbReference>
<dbReference type="Pfam" id="PF03106">
    <property type="entry name" value="WRKY"/>
    <property type="match status" value="1"/>
</dbReference>
<dbReference type="GO" id="GO:0003700">
    <property type="term" value="F:DNA-binding transcription factor activity"/>
    <property type="evidence" value="ECO:0007669"/>
    <property type="project" value="InterPro"/>
</dbReference>
<evidence type="ECO:0000256" key="4">
    <source>
        <dbReference type="ARBA" id="ARBA00023163"/>
    </source>
</evidence>
<dbReference type="PANTHER" id="PTHR31429:SF24">
    <property type="entry name" value="WRKY TRANSCRIPTION FACTOR 72-RELATED"/>
    <property type="match status" value="1"/>
</dbReference>
<feature type="domain" description="WRKY" evidence="7">
    <location>
        <begin position="201"/>
        <end position="260"/>
    </location>
</feature>
<reference evidence="8" key="1">
    <citation type="submission" date="2021-03" db="EMBL/GenBank/DDBJ databases">
        <authorList>
            <consortium name="Genoscope - CEA"/>
            <person name="William W."/>
        </authorList>
    </citation>
    <scope>NUCLEOTIDE SEQUENCE</scope>
    <source>
        <strain evidence="8">Doubled-haploid Pahang</strain>
    </source>
</reference>
<dbReference type="Gramene" id="Ma04_t25030.1">
    <property type="protein sequence ID" value="Ma04_p25030.1"/>
    <property type="gene ID" value="Ma04_g25030"/>
</dbReference>
<dbReference type="InterPro" id="IPR036576">
    <property type="entry name" value="WRKY_dom_sf"/>
</dbReference>
<gene>
    <name evidence="8" type="ORF">GSMUA_131100.1</name>
</gene>
<name>A0A804ITL7_MUSAM</name>
<dbReference type="EnsemblPlants" id="Ma04_t25030.1">
    <property type="protein sequence ID" value="Ma04_p25030.1"/>
    <property type="gene ID" value="Ma04_g25030"/>
</dbReference>
<reference evidence="9" key="2">
    <citation type="submission" date="2021-05" db="UniProtKB">
        <authorList>
            <consortium name="EnsemblPlants"/>
        </authorList>
    </citation>
    <scope>IDENTIFICATION</scope>
    <source>
        <strain evidence="9">subsp. malaccensis</strain>
    </source>
</reference>
<dbReference type="AlphaFoldDB" id="A0A804ITL7"/>
<evidence type="ECO:0000256" key="1">
    <source>
        <dbReference type="ARBA" id="ARBA00004123"/>
    </source>
</evidence>
<protein>
    <submittedName>
        <fullName evidence="8">(wild Malaysian banana) hypothetical protein</fullName>
    </submittedName>
</protein>
<evidence type="ECO:0000256" key="2">
    <source>
        <dbReference type="ARBA" id="ARBA00023015"/>
    </source>
</evidence>
<dbReference type="OrthoDB" id="1686353at2759"/>
<dbReference type="InterPro" id="IPR044810">
    <property type="entry name" value="WRKY_plant"/>
</dbReference>
<dbReference type="PROSITE" id="PS50811">
    <property type="entry name" value="WRKY"/>
    <property type="match status" value="1"/>
</dbReference>
<dbReference type="SUPFAM" id="SSF118290">
    <property type="entry name" value="WRKY DNA-binding domain"/>
    <property type="match status" value="1"/>
</dbReference>
<dbReference type="GO" id="GO:0005634">
    <property type="term" value="C:nucleus"/>
    <property type="evidence" value="ECO:0007669"/>
    <property type="project" value="UniProtKB-SubCell"/>
</dbReference>
<dbReference type="InterPro" id="IPR003657">
    <property type="entry name" value="WRKY_dom"/>
</dbReference>